<comment type="caution">
    <text evidence="2">The sequence shown here is derived from an EMBL/GenBank/DDBJ whole genome shotgun (WGS) entry which is preliminary data.</text>
</comment>
<dbReference type="Pfam" id="PF13577">
    <property type="entry name" value="SnoaL_4"/>
    <property type="match status" value="1"/>
</dbReference>
<dbReference type="EMBL" id="BAABLX010000078">
    <property type="protein sequence ID" value="GAA4959479.1"/>
    <property type="molecule type" value="Genomic_DNA"/>
</dbReference>
<evidence type="ECO:0000313" key="2">
    <source>
        <dbReference type="EMBL" id="GAA4959479.1"/>
    </source>
</evidence>
<dbReference type="RefSeq" id="WP_345427685.1">
    <property type="nucleotide sequence ID" value="NZ_AP031496.1"/>
</dbReference>
<dbReference type="InterPro" id="IPR037401">
    <property type="entry name" value="SnoaL-like"/>
</dbReference>
<feature type="domain" description="SnoaL-like" evidence="1">
    <location>
        <begin position="5"/>
        <end position="129"/>
    </location>
</feature>
<gene>
    <name evidence="2" type="ORF">GCM10025791_45610</name>
</gene>
<evidence type="ECO:0000313" key="3">
    <source>
        <dbReference type="Proteomes" id="UP001409585"/>
    </source>
</evidence>
<evidence type="ECO:0000259" key="1">
    <source>
        <dbReference type="Pfam" id="PF13577"/>
    </source>
</evidence>
<dbReference type="SUPFAM" id="SSF54427">
    <property type="entry name" value="NTF2-like"/>
    <property type="match status" value="1"/>
</dbReference>
<keyword evidence="3" id="KW-1185">Reference proteome</keyword>
<organism evidence="2 3">
    <name type="scientific">Halioxenophilus aromaticivorans</name>
    <dbReference type="NCBI Taxonomy" id="1306992"/>
    <lineage>
        <taxon>Bacteria</taxon>
        <taxon>Pseudomonadati</taxon>
        <taxon>Pseudomonadota</taxon>
        <taxon>Gammaproteobacteria</taxon>
        <taxon>Alteromonadales</taxon>
        <taxon>Alteromonadaceae</taxon>
        <taxon>Halioxenophilus</taxon>
    </lineage>
</organism>
<proteinExistence type="predicted"/>
<dbReference type="Gene3D" id="3.10.450.50">
    <property type="match status" value="1"/>
</dbReference>
<sequence length="140" mass="15936">MNLGSIEDRLAIRELVESFAHEAMRTNPDTWGATWADSEQCSWKLVSFPEPVIGKTAIVEKFAQVMAYVDFLSMISVPADMVIDGDHATGKAYCREWVAARNGAHKHLVGCYHDQYIKQNNVWRFLTRRYEILGQSQPDS</sequence>
<dbReference type="Proteomes" id="UP001409585">
    <property type="component" value="Unassembled WGS sequence"/>
</dbReference>
<reference evidence="3" key="1">
    <citation type="journal article" date="2019" name="Int. J. Syst. Evol. Microbiol.">
        <title>The Global Catalogue of Microorganisms (GCM) 10K type strain sequencing project: providing services to taxonomists for standard genome sequencing and annotation.</title>
        <authorList>
            <consortium name="The Broad Institute Genomics Platform"/>
            <consortium name="The Broad Institute Genome Sequencing Center for Infectious Disease"/>
            <person name="Wu L."/>
            <person name="Ma J."/>
        </authorList>
    </citation>
    <scope>NUCLEOTIDE SEQUENCE [LARGE SCALE GENOMIC DNA]</scope>
    <source>
        <strain evidence="3">JCM 19134</strain>
    </source>
</reference>
<accession>A0AAV3U9Q3</accession>
<protein>
    <recommendedName>
        <fullName evidence="1">SnoaL-like domain-containing protein</fullName>
    </recommendedName>
</protein>
<dbReference type="InterPro" id="IPR032710">
    <property type="entry name" value="NTF2-like_dom_sf"/>
</dbReference>
<dbReference type="AlphaFoldDB" id="A0AAV3U9Q3"/>
<name>A0AAV3U9Q3_9ALTE</name>